<dbReference type="InterPro" id="IPR052931">
    <property type="entry name" value="Prophage_regulatory_activator"/>
</dbReference>
<dbReference type="PANTHER" id="PTHR36154">
    <property type="entry name" value="DNA-BINDING TRANSCRIPTIONAL ACTIVATOR ALPA"/>
    <property type="match status" value="1"/>
</dbReference>
<dbReference type="Pfam" id="PF05930">
    <property type="entry name" value="Phage_AlpA"/>
    <property type="match status" value="1"/>
</dbReference>
<proteinExistence type="predicted"/>
<dbReference type="PANTHER" id="PTHR36154:SF1">
    <property type="entry name" value="DNA-BINDING TRANSCRIPTIONAL ACTIVATOR ALPA"/>
    <property type="match status" value="1"/>
</dbReference>
<dbReference type="KEGG" id="bann:JFN94_01875"/>
<dbReference type="AlphaFoldDB" id="A0A7T7AIT2"/>
<name>A0A7T7AIT2_9BURK</name>
<organism evidence="1 2">
    <name type="scientific">Burkholderia anthina</name>
    <dbReference type="NCBI Taxonomy" id="179879"/>
    <lineage>
        <taxon>Bacteria</taxon>
        <taxon>Pseudomonadati</taxon>
        <taxon>Pseudomonadota</taxon>
        <taxon>Betaproteobacteria</taxon>
        <taxon>Burkholderiales</taxon>
        <taxon>Burkholderiaceae</taxon>
        <taxon>Burkholderia</taxon>
        <taxon>Burkholderia cepacia complex</taxon>
    </lineage>
</organism>
<protein>
    <submittedName>
        <fullName evidence="1">AlpA family phage regulatory protein</fullName>
    </submittedName>
</protein>
<reference evidence="1 2" key="1">
    <citation type="submission" date="2020-12" db="EMBL/GenBank/DDBJ databases">
        <title>Complete genome sequence of Burkholderia anthina BJQ0011.</title>
        <authorList>
            <person name="Xu Y."/>
        </authorList>
    </citation>
    <scope>NUCLEOTIDE SEQUENCE [LARGE SCALE GENOMIC DNA]</scope>
    <source>
        <strain evidence="1 2">BJQ0011</strain>
    </source>
</reference>
<evidence type="ECO:0000313" key="2">
    <source>
        <dbReference type="Proteomes" id="UP000596205"/>
    </source>
</evidence>
<dbReference type="Proteomes" id="UP000596205">
    <property type="component" value="Chromosome 1"/>
</dbReference>
<accession>A0A7T7AIT2</accession>
<dbReference type="Gene3D" id="1.10.238.160">
    <property type="match status" value="1"/>
</dbReference>
<dbReference type="EMBL" id="CP066769">
    <property type="protein sequence ID" value="QQK04128.1"/>
    <property type="molecule type" value="Genomic_DNA"/>
</dbReference>
<evidence type="ECO:0000313" key="1">
    <source>
        <dbReference type="EMBL" id="QQK04128.1"/>
    </source>
</evidence>
<sequence length="71" mass="8068">MVHQREKALRILRMKQMPERTGLSRATLYVVMSSDPTFPAKINLTARTVGWLESEVDAWIASRAALRGVKQ</sequence>
<dbReference type="InterPro" id="IPR010260">
    <property type="entry name" value="AlpA"/>
</dbReference>
<gene>
    <name evidence="1" type="ORF">JFN94_01875</name>
</gene>